<keyword evidence="1" id="KW-0732">Signal</keyword>
<comment type="caution">
    <text evidence="2">The sequence shown here is derived from an EMBL/GenBank/DDBJ whole genome shotgun (WGS) entry which is preliminary data.</text>
</comment>
<evidence type="ECO:0008006" key="4">
    <source>
        <dbReference type="Google" id="ProtNLM"/>
    </source>
</evidence>
<dbReference type="Proteomes" id="UP001549146">
    <property type="component" value="Unassembled WGS sequence"/>
</dbReference>
<dbReference type="Pfam" id="PF11138">
    <property type="entry name" value="DUF2911"/>
    <property type="match status" value="1"/>
</dbReference>
<reference evidence="2 3" key="1">
    <citation type="submission" date="2024-06" db="EMBL/GenBank/DDBJ databases">
        <title>Genomic Encyclopedia of Type Strains, Phase IV (KMG-IV): sequencing the most valuable type-strain genomes for metagenomic binning, comparative biology and taxonomic classification.</title>
        <authorList>
            <person name="Goeker M."/>
        </authorList>
    </citation>
    <scope>NUCLEOTIDE SEQUENCE [LARGE SCALE GENOMIC DNA]</scope>
    <source>
        <strain evidence="2 3">DSM 29388</strain>
    </source>
</reference>
<feature type="signal peptide" evidence="1">
    <location>
        <begin position="1"/>
        <end position="20"/>
    </location>
</feature>
<name>A0ABV2LUF4_9FLAO</name>
<accession>A0ABV2LUF4</accession>
<feature type="chain" id="PRO_5046868679" description="DUF2911 domain-containing protein" evidence="1">
    <location>
        <begin position="21"/>
        <end position="175"/>
    </location>
</feature>
<evidence type="ECO:0000256" key="1">
    <source>
        <dbReference type="SAM" id="SignalP"/>
    </source>
</evidence>
<evidence type="ECO:0000313" key="2">
    <source>
        <dbReference type="EMBL" id="MET3732194.1"/>
    </source>
</evidence>
<evidence type="ECO:0000313" key="3">
    <source>
        <dbReference type="Proteomes" id="UP001549146"/>
    </source>
</evidence>
<dbReference type="EMBL" id="JBEPMO010000009">
    <property type="protein sequence ID" value="MET3732194.1"/>
    <property type="molecule type" value="Genomic_DNA"/>
</dbReference>
<proteinExistence type="predicted"/>
<protein>
    <recommendedName>
        <fullName evidence="4">DUF2911 domain-containing protein</fullName>
    </recommendedName>
</protein>
<keyword evidence="3" id="KW-1185">Reference proteome</keyword>
<dbReference type="RefSeq" id="WP_354509184.1">
    <property type="nucleotide sequence ID" value="NZ_JBEPMO010000009.1"/>
</dbReference>
<dbReference type="InterPro" id="IPR021314">
    <property type="entry name" value="DUF2911"/>
</dbReference>
<sequence length="175" mass="19998">MKSRIFFIAFLIFSLSFSTAQTSTNNRVSPLDSIETKIHDVEIDVIYSRPFLKGREFGKDIVPFGKVWRTGANEATIFENSKDILIEGKVLPAGKYSLYTIPNEDQTIVIFNKEWNQWGTKYNEAQDALRVSVPTHFVDDYRDQFTIDIDEAGAACLAWGKAIFTFHILPTDFRS</sequence>
<gene>
    <name evidence="2" type="ORF">ABID46_001781</name>
</gene>
<organism evidence="2 3">
    <name type="scientific">Moheibacter stercoris</name>
    <dbReference type="NCBI Taxonomy" id="1628251"/>
    <lineage>
        <taxon>Bacteria</taxon>
        <taxon>Pseudomonadati</taxon>
        <taxon>Bacteroidota</taxon>
        <taxon>Flavobacteriia</taxon>
        <taxon>Flavobacteriales</taxon>
        <taxon>Weeksellaceae</taxon>
        <taxon>Moheibacter</taxon>
    </lineage>
</organism>